<evidence type="ECO:0000313" key="2">
    <source>
        <dbReference type="EMBL" id="GFR70171.1"/>
    </source>
</evidence>
<dbReference type="PANTHER" id="PTHR11365:SF2">
    <property type="entry name" value="5-OXOPROLINASE"/>
    <property type="match status" value="1"/>
</dbReference>
<dbReference type="InterPro" id="IPR008040">
    <property type="entry name" value="Hydant_A_N"/>
</dbReference>
<keyword evidence="3" id="KW-1185">Reference proteome</keyword>
<protein>
    <submittedName>
        <fullName evidence="2">5-oxoprolinase</fullName>
    </submittedName>
</protein>
<evidence type="ECO:0000313" key="3">
    <source>
        <dbReference type="Proteomes" id="UP000762676"/>
    </source>
</evidence>
<reference evidence="2 3" key="1">
    <citation type="journal article" date="2021" name="Elife">
        <title>Chloroplast acquisition without the gene transfer in kleptoplastic sea slugs, Plakobranchus ocellatus.</title>
        <authorList>
            <person name="Maeda T."/>
            <person name="Takahashi S."/>
            <person name="Yoshida T."/>
            <person name="Shimamura S."/>
            <person name="Takaki Y."/>
            <person name="Nagai Y."/>
            <person name="Toyoda A."/>
            <person name="Suzuki Y."/>
            <person name="Arimoto A."/>
            <person name="Ishii H."/>
            <person name="Satoh N."/>
            <person name="Nishiyama T."/>
            <person name="Hasebe M."/>
            <person name="Maruyama T."/>
            <person name="Minagawa J."/>
            <person name="Obokata J."/>
            <person name="Shigenobu S."/>
        </authorList>
    </citation>
    <scope>NUCLEOTIDE SEQUENCE [LARGE SCALE GENOMIC DNA]</scope>
</reference>
<sequence>MDAACSGKFQFAIDRGGTFTDVWARCPNGKVRVMKLLSEDPANYPDAPKEAIRRIIQQETKSDGIWIDTSQIDWIRMGTTVATNALLERKGEPMALVITKGFRDLLHIGNQSRPNIFDLEIVSPEHLYEDVVEVEERLVLHQPSCQLSVNAEVVVGTTGEKVSGVLTFVFYLTFNLITNAEMAVGTTVDMVSGVVTFVPDLTW</sequence>
<proteinExistence type="predicted"/>
<dbReference type="GO" id="GO:0006749">
    <property type="term" value="P:glutathione metabolic process"/>
    <property type="evidence" value="ECO:0007669"/>
    <property type="project" value="TreeGrafter"/>
</dbReference>
<feature type="domain" description="Hydantoinase/oxoprolinase N-terminal" evidence="1">
    <location>
        <begin position="11"/>
        <end position="141"/>
    </location>
</feature>
<gene>
    <name evidence="2" type="ORF">ElyMa_002066300</name>
</gene>
<dbReference type="EMBL" id="BMAT01004197">
    <property type="protein sequence ID" value="GFR70171.1"/>
    <property type="molecule type" value="Genomic_DNA"/>
</dbReference>
<organism evidence="2 3">
    <name type="scientific">Elysia marginata</name>
    <dbReference type="NCBI Taxonomy" id="1093978"/>
    <lineage>
        <taxon>Eukaryota</taxon>
        <taxon>Metazoa</taxon>
        <taxon>Spiralia</taxon>
        <taxon>Lophotrochozoa</taxon>
        <taxon>Mollusca</taxon>
        <taxon>Gastropoda</taxon>
        <taxon>Heterobranchia</taxon>
        <taxon>Euthyneura</taxon>
        <taxon>Panpulmonata</taxon>
        <taxon>Sacoglossa</taxon>
        <taxon>Placobranchoidea</taxon>
        <taxon>Plakobranchidae</taxon>
        <taxon>Elysia</taxon>
    </lineage>
</organism>
<dbReference type="AlphaFoldDB" id="A0AAV4FAY3"/>
<dbReference type="PANTHER" id="PTHR11365">
    <property type="entry name" value="5-OXOPROLINASE RELATED"/>
    <property type="match status" value="1"/>
</dbReference>
<comment type="caution">
    <text evidence="2">The sequence shown here is derived from an EMBL/GenBank/DDBJ whole genome shotgun (WGS) entry which is preliminary data.</text>
</comment>
<dbReference type="GO" id="GO:0017168">
    <property type="term" value="F:5-oxoprolinase (ATP-hydrolyzing) activity"/>
    <property type="evidence" value="ECO:0007669"/>
    <property type="project" value="TreeGrafter"/>
</dbReference>
<dbReference type="Pfam" id="PF05378">
    <property type="entry name" value="Hydant_A_N"/>
    <property type="match status" value="1"/>
</dbReference>
<evidence type="ECO:0000259" key="1">
    <source>
        <dbReference type="Pfam" id="PF05378"/>
    </source>
</evidence>
<dbReference type="InterPro" id="IPR045079">
    <property type="entry name" value="Oxoprolinase-like"/>
</dbReference>
<accession>A0AAV4FAY3</accession>
<dbReference type="GO" id="GO:0005829">
    <property type="term" value="C:cytosol"/>
    <property type="evidence" value="ECO:0007669"/>
    <property type="project" value="TreeGrafter"/>
</dbReference>
<dbReference type="Proteomes" id="UP000762676">
    <property type="component" value="Unassembled WGS sequence"/>
</dbReference>
<name>A0AAV4FAY3_9GAST</name>